<sequence>MAPPVIKIFSPPLTARSVWQLICDPAPGRLGYALRMAAGCTASTLAGEIWQVPDLGVTALVTMAIWQKDRVTNIIVAILVNILVGLLLCLIFVMVTFTLDGPVVFVSCISVLSFCFFFLSSASKLKPVAYLLGLITVFGLVVLENIPIGELITRALLYTYLFTLVPGAVLIILGMLICPSPHHFLTLEIAARIRLSIKLLSEHPDKNTLAHATSLLRKGAAPMLKMAKLSGLERMWDKHELACLSQAARCSVTILAIARAESCRAERPALPAELIKTMTQMAEILEKEKCPSCRDVSVTDNEYAAYQSLSELLSVFTQPDTTPAASKPKAKKEKTGFFSADAFTNPEHVRFSLKGTAAVMCSYVLFRSVTWPGIHTCIITCFIVAQPTMGAMISKLTLRIIGATIGGAIGILSIIYLLPHMNGITAFLIMVFVVSLLAAWIKSGDERIAYAGFQIALAFDLSDLSSFGPTSNMTTARDRVIGVLIGNFLTYAMYTSFWPTSAYKSIAGQLDKVTGILKKLQAAPDLKTQTDCLMTLQPAIAEGEISVEFAEAEPANIRAGMTNLHAFKAAFHDADLMSTEIIEGHNPPGISHRIETMESLTP</sequence>
<feature type="domain" description="Integral membrane bound transporter" evidence="6">
    <location>
        <begin position="363"/>
        <end position="489"/>
    </location>
</feature>
<evidence type="ECO:0000256" key="1">
    <source>
        <dbReference type="ARBA" id="ARBA00004141"/>
    </source>
</evidence>
<feature type="transmembrane region" description="Helical" evidence="5">
    <location>
        <begin position="128"/>
        <end position="149"/>
    </location>
</feature>
<name>A0ABT3QBX5_9PROT</name>
<keyword evidence="4 5" id="KW-0472">Membrane</keyword>
<feature type="transmembrane region" description="Helical" evidence="5">
    <location>
        <begin position="480"/>
        <end position="498"/>
    </location>
</feature>
<protein>
    <submittedName>
        <fullName evidence="7">FUSC family protein</fullName>
    </submittedName>
</protein>
<keyword evidence="3 5" id="KW-1133">Transmembrane helix</keyword>
<proteinExistence type="predicted"/>
<dbReference type="Pfam" id="PF13515">
    <property type="entry name" value="FUSC_2"/>
    <property type="match status" value="1"/>
</dbReference>
<feature type="transmembrane region" description="Helical" evidence="5">
    <location>
        <begin position="74"/>
        <end position="97"/>
    </location>
</feature>
<feature type="transmembrane region" description="Helical" evidence="5">
    <location>
        <begin position="155"/>
        <end position="178"/>
    </location>
</feature>
<keyword evidence="8" id="KW-1185">Reference proteome</keyword>
<accession>A0ABT3QBX5</accession>
<dbReference type="Proteomes" id="UP001301152">
    <property type="component" value="Unassembled WGS sequence"/>
</dbReference>
<dbReference type="EMBL" id="JAPIUZ010000001">
    <property type="protein sequence ID" value="MCX2562792.1"/>
    <property type="molecule type" value="Genomic_DNA"/>
</dbReference>
<evidence type="ECO:0000256" key="2">
    <source>
        <dbReference type="ARBA" id="ARBA00022692"/>
    </source>
</evidence>
<feature type="transmembrane region" description="Helical" evidence="5">
    <location>
        <begin position="103"/>
        <end position="121"/>
    </location>
</feature>
<feature type="transmembrane region" description="Helical" evidence="5">
    <location>
        <begin position="424"/>
        <end position="441"/>
    </location>
</feature>
<keyword evidence="2 5" id="KW-0812">Transmembrane</keyword>
<evidence type="ECO:0000313" key="7">
    <source>
        <dbReference type="EMBL" id="MCX2562792.1"/>
    </source>
</evidence>
<reference evidence="7 8" key="1">
    <citation type="submission" date="2022-11" db="EMBL/GenBank/DDBJ databases">
        <title>Genome sequencing of Acetobacter type strain.</title>
        <authorList>
            <person name="Heo J."/>
            <person name="Lee D."/>
            <person name="Han B.-H."/>
            <person name="Hong S.-B."/>
            <person name="Kwon S.-W."/>
        </authorList>
    </citation>
    <scope>NUCLEOTIDE SEQUENCE [LARGE SCALE GENOMIC DNA]</scope>
    <source>
        <strain evidence="7 8">KACC 21253</strain>
    </source>
</reference>
<dbReference type="RefSeq" id="WP_233133241.1">
    <property type="nucleotide sequence ID" value="NZ_JAERKY010000002.1"/>
</dbReference>
<comment type="subcellular location">
    <subcellularLocation>
        <location evidence="1">Membrane</location>
        <topology evidence="1">Multi-pass membrane protein</topology>
    </subcellularLocation>
</comment>
<evidence type="ECO:0000256" key="4">
    <source>
        <dbReference type="ARBA" id="ARBA00023136"/>
    </source>
</evidence>
<evidence type="ECO:0000256" key="5">
    <source>
        <dbReference type="SAM" id="Phobius"/>
    </source>
</evidence>
<organism evidence="7 8">
    <name type="scientific">Acetobacter thailandicus</name>
    <dbReference type="NCBI Taxonomy" id="1502842"/>
    <lineage>
        <taxon>Bacteria</taxon>
        <taxon>Pseudomonadati</taxon>
        <taxon>Pseudomonadota</taxon>
        <taxon>Alphaproteobacteria</taxon>
        <taxon>Acetobacterales</taxon>
        <taxon>Acetobacteraceae</taxon>
        <taxon>Acetobacter</taxon>
    </lineage>
</organism>
<evidence type="ECO:0000313" key="8">
    <source>
        <dbReference type="Proteomes" id="UP001301152"/>
    </source>
</evidence>
<dbReference type="InterPro" id="IPR049453">
    <property type="entry name" value="Memb_transporter_dom"/>
</dbReference>
<evidence type="ECO:0000259" key="6">
    <source>
        <dbReference type="Pfam" id="PF13515"/>
    </source>
</evidence>
<feature type="transmembrane region" description="Helical" evidence="5">
    <location>
        <begin position="396"/>
        <end position="418"/>
    </location>
</feature>
<comment type="caution">
    <text evidence="7">The sequence shown here is derived from an EMBL/GenBank/DDBJ whole genome shotgun (WGS) entry which is preliminary data.</text>
</comment>
<gene>
    <name evidence="7" type="ORF">OQ497_02250</name>
</gene>
<evidence type="ECO:0000256" key="3">
    <source>
        <dbReference type="ARBA" id="ARBA00022989"/>
    </source>
</evidence>